<comment type="cofactor">
    <cofactor evidence="1">
        <name>pyridoxal 5'-phosphate</name>
        <dbReference type="ChEBI" id="CHEBI:597326"/>
    </cofactor>
</comment>
<evidence type="ECO:0000256" key="3">
    <source>
        <dbReference type="ARBA" id="ARBA00022898"/>
    </source>
</evidence>
<comment type="similarity">
    <text evidence="5">Belongs to the class-II pyridoxal-phosphate-dependent aminotransferase family. MalY/PatB cystathionine beta-lyase subfamily.</text>
</comment>
<evidence type="ECO:0000259" key="6">
    <source>
        <dbReference type="Pfam" id="PF00155"/>
    </source>
</evidence>
<comment type="caution">
    <text evidence="7">The sequence shown here is derived from an EMBL/GenBank/DDBJ whole genome shotgun (WGS) entry which is preliminary data.</text>
</comment>
<dbReference type="InterPro" id="IPR051798">
    <property type="entry name" value="Class-II_PLP-Dep_Aminotrans"/>
</dbReference>
<dbReference type="InterPro" id="IPR015424">
    <property type="entry name" value="PyrdxlP-dep_Trfase"/>
</dbReference>
<keyword evidence="4" id="KW-0456">Lyase</keyword>
<dbReference type="GO" id="GO:0008483">
    <property type="term" value="F:transaminase activity"/>
    <property type="evidence" value="ECO:0007669"/>
    <property type="project" value="UniProtKB-KW"/>
</dbReference>
<sequence>MNFNIAADRRNTNSIKWSRRAIENIAANADAEPFWVADMDFLPEPHVQEAGRMIAGQGIYGYPSYPQDNKAVESWLRQKHGWIVSEEDIIFCQGLLHGLALAINLFTKEGDSILVPSPMYRPFRTIPELNNRKLIEHDLDYSDGVFTLNIERFREDAEKADMILFCSPQNPTGIVFSEEELRAVLTIAKERDIPILSDEIHSDLVHPDAKHIPMGLANERVGAKCGTFFAPSKTFNIAGEHAAFAVFSDSIMSERFRKAEEALWLSEPGLTIGELYSSAYLKGYEYNRELCRYLGDTIAKMRETVEKLSPDVKIVNGSASFVIFIDFSAYYSKIETEVLSHPDRYKGGEGGGVLSRFFGVAAGVAVNDGTWFGDSWKCFVRFNYGTSQERCLKALERMIKAVRAL</sequence>
<name>A0A9D9NDC3_9SPIO</name>
<reference evidence="7" key="2">
    <citation type="journal article" date="2021" name="PeerJ">
        <title>Extensive microbial diversity within the chicken gut microbiome revealed by metagenomics and culture.</title>
        <authorList>
            <person name="Gilroy R."/>
            <person name="Ravi A."/>
            <person name="Getino M."/>
            <person name="Pursley I."/>
            <person name="Horton D.L."/>
            <person name="Alikhan N.F."/>
            <person name="Baker D."/>
            <person name="Gharbi K."/>
            <person name="Hall N."/>
            <person name="Watson M."/>
            <person name="Adriaenssens E.M."/>
            <person name="Foster-Nyarko E."/>
            <person name="Jarju S."/>
            <person name="Secka A."/>
            <person name="Antonio M."/>
            <person name="Oren A."/>
            <person name="Chaudhuri R.R."/>
            <person name="La Ragione R."/>
            <person name="Hildebrand F."/>
            <person name="Pallen M.J."/>
        </authorList>
    </citation>
    <scope>NUCLEOTIDE SEQUENCE</scope>
    <source>
        <strain evidence="7">14700</strain>
    </source>
</reference>
<dbReference type="CDD" id="cd00609">
    <property type="entry name" value="AAT_like"/>
    <property type="match status" value="1"/>
</dbReference>
<dbReference type="InterPro" id="IPR015421">
    <property type="entry name" value="PyrdxlP-dep_Trfase_major"/>
</dbReference>
<keyword evidence="3" id="KW-0663">Pyridoxal phosphate</keyword>
<gene>
    <name evidence="7" type="ORF">IAA72_07550</name>
</gene>
<evidence type="ECO:0000256" key="1">
    <source>
        <dbReference type="ARBA" id="ARBA00001933"/>
    </source>
</evidence>
<dbReference type="InterPro" id="IPR004839">
    <property type="entry name" value="Aminotransferase_I/II_large"/>
</dbReference>
<dbReference type="Gene3D" id="3.40.640.10">
    <property type="entry name" value="Type I PLP-dependent aspartate aminotransferase-like (Major domain)"/>
    <property type="match status" value="1"/>
</dbReference>
<proteinExistence type="inferred from homology"/>
<keyword evidence="7" id="KW-0808">Transferase</keyword>
<dbReference type="InterPro" id="IPR015422">
    <property type="entry name" value="PyrdxlP-dep_Trfase_small"/>
</dbReference>
<dbReference type="Gene3D" id="3.90.1150.10">
    <property type="entry name" value="Aspartate Aminotransferase, domain 1"/>
    <property type="match status" value="1"/>
</dbReference>
<dbReference type="SUPFAM" id="SSF53383">
    <property type="entry name" value="PLP-dependent transferases"/>
    <property type="match status" value="1"/>
</dbReference>
<feature type="domain" description="Aminotransferase class I/classII large" evidence="6">
    <location>
        <begin position="47"/>
        <end position="396"/>
    </location>
</feature>
<dbReference type="GO" id="GO:0030170">
    <property type="term" value="F:pyridoxal phosphate binding"/>
    <property type="evidence" value="ECO:0007669"/>
    <property type="project" value="InterPro"/>
</dbReference>
<organism evidence="7 8">
    <name type="scientific">Candidatus Ornithospirochaeta stercoravium</name>
    <dbReference type="NCBI Taxonomy" id="2840897"/>
    <lineage>
        <taxon>Bacteria</taxon>
        <taxon>Pseudomonadati</taxon>
        <taxon>Spirochaetota</taxon>
        <taxon>Spirochaetia</taxon>
        <taxon>Spirochaetales</taxon>
        <taxon>Spirochaetaceae</taxon>
        <taxon>Spirochaetaceae incertae sedis</taxon>
        <taxon>Candidatus Ornithospirochaeta</taxon>
    </lineage>
</organism>
<dbReference type="EMBL" id="JADIMF010000122">
    <property type="protein sequence ID" value="MBO8469622.1"/>
    <property type="molecule type" value="Genomic_DNA"/>
</dbReference>
<dbReference type="PANTHER" id="PTHR43525">
    <property type="entry name" value="PROTEIN MALY"/>
    <property type="match status" value="1"/>
</dbReference>
<evidence type="ECO:0000313" key="7">
    <source>
        <dbReference type="EMBL" id="MBO8469622.1"/>
    </source>
</evidence>
<reference evidence="7" key="1">
    <citation type="submission" date="2020-10" db="EMBL/GenBank/DDBJ databases">
        <authorList>
            <person name="Gilroy R."/>
        </authorList>
    </citation>
    <scope>NUCLEOTIDE SEQUENCE</scope>
    <source>
        <strain evidence="7">14700</strain>
    </source>
</reference>
<dbReference type="EC" id="4.4.1.13" evidence="2"/>
<evidence type="ECO:0000313" key="8">
    <source>
        <dbReference type="Proteomes" id="UP000810292"/>
    </source>
</evidence>
<dbReference type="PANTHER" id="PTHR43525:SF1">
    <property type="entry name" value="PROTEIN MALY"/>
    <property type="match status" value="1"/>
</dbReference>
<dbReference type="Pfam" id="PF00155">
    <property type="entry name" value="Aminotran_1_2"/>
    <property type="match status" value="1"/>
</dbReference>
<dbReference type="GO" id="GO:0047804">
    <property type="term" value="F:cysteine-S-conjugate beta-lyase activity"/>
    <property type="evidence" value="ECO:0007669"/>
    <property type="project" value="UniProtKB-EC"/>
</dbReference>
<evidence type="ECO:0000256" key="2">
    <source>
        <dbReference type="ARBA" id="ARBA00012224"/>
    </source>
</evidence>
<protein>
    <recommendedName>
        <fullName evidence="2">cysteine-S-conjugate beta-lyase</fullName>
        <ecNumber evidence="2">4.4.1.13</ecNumber>
    </recommendedName>
</protein>
<evidence type="ECO:0000256" key="5">
    <source>
        <dbReference type="ARBA" id="ARBA00037974"/>
    </source>
</evidence>
<dbReference type="Proteomes" id="UP000810292">
    <property type="component" value="Unassembled WGS sequence"/>
</dbReference>
<accession>A0A9D9NDC3</accession>
<dbReference type="AlphaFoldDB" id="A0A9D9NDC3"/>
<evidence type="ECO:0000256" key="4">
    <source>
        <dbReference type="ARBA" id="ARBA00023239"/>
    </source>
</evidence>
<keyword evidence="7" id="KW-0032">Aminotransferase</keyword>